<organism evidence="2 3">
    <name type="scientific">Azospirillum endophyticum</name>
    <dbReference type="NCBI Taxonomy" id="2800326"/>
    <lineage>
        <taxon>Bacteria</taxon>
        <taxon>Pseudomonadati</taxon>
        <taxon>Pseudomonadota</taxon>
        <taxon>Alphaproteobacteria</taxon>
        <taxon>Rhodospirillales</taxon>
        <taxon>Azospirillaceae</taxon>
        <taxon>Azospirillum</taxon>
    </lineage>
</organism>
<dbReference type="EMBL" id="JAENHM010000069">
    <property type="protein sequence ID" value="MBK1840790.1"/>
    <property type="molecule type" value="Genomic_DNA"/>
</dbReference>
<protein>
    <recommendedName>
        <fullName evidence="1">Glucosyltransferase 3-like C-terminal domain-containing protein</fullName>
    </recommendedName>
</protein>
<dbReference type="InterPro" id="IPR058592">
    <property type="entry name" value="Gtf3_C"/>
</dbReference>
<sequence length="499" mass="56317">MTHPYADPLAPDFPTDAEIERRYALHLLDDPNGSLSMVSPEIAALRGRLEALYQDPHSGAEARTVERPIWRRLYRLVYGYCGRRGRAFINTVNRQAQERPTVVFVAPWPNYKFLREAQALRARGVACYLIALRHDHVITEILERQEFRHAFDGIHEVRRNALILLGLLRQLRPAVFHVHGEPWTQAMVRTVNDAKRGAACVVELEDIFTVYAERGVMHRVWSPDKVDFAYAMEGYACRHCDGVVYPFAAGVQTELEERHGTRFAGLDLPCYPSLSFTDFGSGKESAADGRLRVVWAGNVWLPTPGFPEELFPSAGLPRVLRKLLDAGIGCEIVIDPGRATAFETPPWSIYTELRQYGHFRLEAGVAPAQLSRRLSTADFGLQMAAYDPARLLVRPSKLRFQISTKFFAYLEAGLPVIVNAEFAFMADLVERHGIGLAVGISELDSLANRLRRFDRAAAVENIRRFNRDQSMERAIGRLMAFYGSLPSGRWRRMAGATMT</sequence>
<dbReference type="Gene3D" id="3.40.50.2000">
    <property type="entry name" value="Glycogen Phosphorylase B"/>
    <property type="match status" value="1"/>
</dbReference>
<dbReference type="RefSeq" id="WP_200197513.1">
    <property type="nucleotide sequence ID" value="NZ_JAENHM010000069.1"/>
</dbReference>
<keyword evidence="3" id="KW-1185">Reference proteome</keyword>
<dbReference type="Proteomes" id="UP000652760">
    <property type="component" value="Unassembled WGS sequence"/>
</dbReference>
<proteinExistence type="predicted"/>
<name>A0ABS1FBK5_9PROT</name>
<evidence type="ECO:0000313" key="3">
    <source>
        <dbReference type="Proteomes" id="UP000652760"/>
    </source>
</evidence>
<evidence type="ECO:0000313" key="2">
    <source>
        <dbReference type="EMBL" id="MBK1840790.1"/>
    </source>
</evidence>
<comment type="caution">
    <text evidence="2">The sequence shown here is derived from an EMBL/GenBank/DDBJ whole genome shotgun (WGS) entry which is preliminary data.</text>
</comment>
<reference evidence="3" key="1">
    <citation type="submission" date="2021-01" db="EMBL/GenBank/DDBJ databases">
        <title>Genome public.</title>
        <authorList>
            <person name="Liu C."/>
            <person name="Sun Q."/>
        </authorList>
    </citation>
    <scope>NUCLEOTIDE SEQUENCE [LARGE SCALE GENOMIC DNA]</scope>
    <source>
        <strain evidence="3">YIM B02556</strain>
    </source>
</reference>
<dbReference type="Pfam" id="PF26337">
    <property type="entry name" value="Gtf3_C"/>
    <property type="match status" value="1"/>
</dbReference>
<evidence type="ECO:0000259" key="1">
    <source>
        <dbReference type="Pfam" id="PF26337"/>
    </source>
</evidence>
<feature type="domain" description="Glucosyltransferase 3-like C-terminal" evidence="1">
    <location>
        <begin position="354"/>
        <end position="467"/>
    </location>
</feature>
<gene>
    <name evidence="2" type="ORF">JHL17_25630</name>
</gene>
<accession>A0ABS1FBK5</accession>